<sequence>MQDNKELLRFFNARTWQASIERFPLSGYALVDRVNALRPRFVVDVGCGFNPFKGKIPNLIGIDIANDGADLQCDLHDAPFADAAIDVCLALGSINFGDRAAILAALRKVHAWLKPGGSLFMRANPGEPIGAAITVFPWDEESVAQFASELGFAVNGPVQEERLVLSNGVPARRLVWVYVKQ</sequence>
<dbReference type="Proteomes" id="UP000278085">
    <property type="component" value="Unassembled WGS sequence"/>
</dbReference>
<dbReference type="RefSeq" id="WP_126074080.1">
    <property type="nucleotide sequence ID" value="NZ_CP051166.1"/>
</dbReference>
<dbReference type="EMBL" id="RXLQ01000005">
    <property type="protein sequence ID" value="RSZ58874.1"/>
    <property type="molecule type" value="Genomic_DNA"/>
</dbReference>
<dbReference type="InterPro" id="IPR029063">
    <property type="entry name" value="SAM-dependent_MTases_sf"/>
</dbReference>
<keyword evidence="2" id="KW-0808">Transferase</keyword>
<dbReference type="GO" id="GO:0008757">
    <property type="term" value="F:S-adenosylmethionine-dependent methyltransferase activity"/>
    <property type="evidence" value="ECO:0007669"/>
    <property type="project" value="InterPro"/>
</dbReference>
<accession>A0A430HN19</accession>
<reference evidence="2 3" key="1">
    <citation type="submission" date="2018-12" db="EMBL/GenBank/DDBJ databases">
        <authorList>
            <person name="Yang E."/>
        </authorList>
    </citation>
    <scope>NUCLEOTIDE SEQUENCE [LARGE SCALE GENOMIC DNA]</scope>
    <source>
        <strain evidence="2 3">SOD</strain>
    </source>
</reference>
<evidence type="ECO:0000313" key="2">
    <source>
        <dbReference type="EMBL" id="RSZ58874.1"/>
    </source>
</evidence>
<feature type="domain" description="Methyltransferase type 11" evidence="1">
    <location>
        <begin position="45"/>
        <end position="120"/>
    </location>
</feature>
<protein>
    <submittedName>
        <fullName evidence="2">Class I SAM-dependent methyltransferase</fullName>
    </submittedName>
</protein>
<keyword evidence="2" id="KW-0489">Methyltransferase</keyword>
<dbReference type="InterPro" id="IPR013216">
    <property type="entry name" value="Methyltransf_11"/>
</dbReference>
<organism evidence="2 3">
    <name type="scientific">Massilia atriviolacea</name>
    <dbReference type="NCBI Taxonomy" id="2495579"/>
    <lineage>
        <taxon>Bacteria</taxon>
        <taxon>Pseudomonadati</taxon>
        <taxon>Pseudomonadota</taxon>
        <taxon>Betaproteobacteria</taxon>
        <taxon>Burkholderiales</taxon>
        <taxon>Oxalobacteraceae</taxon>
        <taxon>Telluria group</taxon>
        <taxon>Massilia</taxon>
    </lineage>
</organism>
<dbReference type="GO" id="GO:0032259">
    <property type="term" value="P:methylation"/>
    <property type="evidence" value="ECO:0007669"/>
    <property type="project" value="UniProtKB-KW"/>
</dbReference>
<evidence type="ECO:0000259" key="1">
    <source>
        <dbReference type="Pfam" id="PF08241"/>
    </source>
</evidence>
<dbReference type="SUPFAM" id="SSF53335">
    <property type="entry name" value="S-adenosyl-L-methionine-dependent methyltransferases"/>
    <property type="match status" value="1"/>
</dbReference>
<proteinExistence type="predicted"/>
<gene>
    <name evidence="2" type="ORF">EJB06_11055</name>
</gene>
<name>A0A430HN19_9BURK</name>
<dbReference type="Gene3D" id="3.40.50.150">
    <property type="entry name" value="Vaccinia Virus protein VP39"/>
    <property type="match status" value="1"/>
</dbReference>
<evidence type="ECO:0000313" key="3">
    <source>
        <dbReference type="Proteomes" id="UP000278085"/>
    </source>
</evidence>
<dbReference type="Pfam" id="PF08241">
    <property type="entry name" value="Methyltransf_11"/>
    <property type="match status" value="1"/>
</dbReference>
<dbReference type="OrthoDB" id="9791837at2"/>
<comment type="caution">
    <text evidence="2">The sequence shown here is derived from an EMBL/GenBank/DDBJ whole genome shotgun (WGS) entry which is preliminary data.</text>
</comment>
<dbReference type="AlphaFoldDB" id="A0A430HN19"/>
<keyword evidence="3" id="KW-1185">Reference proteome</keyword>